<reference evidence="14" key="1">
    <citation type="submission" date="2015-02" db="EMBL/GenBank/DDBJ databases">
        <title>Genome sequencing for Strongylocentrotus purpuratus.</title>
        <authorList>
            <person name="Murali S."/>
            <person name="Liu Y."/>
            <person name="Vee V."/>
            <person name="English A."/>
            <person name="Wang M."/>
            <person name="Skinner E."/>
            <person name="Han Y."/>
            <person name="Muzny D.M."/>
            <person name="Worley K.C."/>
            <person name="Gibbs R.A."/>
        </authorList>
    </citation>
    <scope>NUCLEOTIDE SEQUENCE</scope>
</reference>
<dbReference type="Pfam" id="PF14770">
    <property type="entry name" value="TMEM18"/>
    <property type="match status" value="1"/>
</dbReference>
<protein>
    <recommendedName>
        <fullName evidence="4">Transmembrane protein 18</fullName>
    </recommendedName>
</protein>
<dbReference type="EnsemblMetazoa" id="XM_003725575">
    <property type="protein sequence ID" value="XP_003725623"/>
    <property type="gene ID" value="LOC100891012"/>
</dbReference>
<keyword evidence="5 12" id="KW-0812">Transmembrane</keyword>
<dbReference type="GeneID" id="100891012"/>
<evidence type="ECO:0000256" key="3">
    <source>
        <dbReference type="ARBA" id="ARBA00009971"/>
    </source>
</evidence>
<dbReference type="OMA" id="NEWAANN"/>
<keyword evidence="6 12" id="KW-1133">Transmembrane helix</keyword>
<feature type="transmembrane region" description="Helical" evidence="12">
    <location>
        <begin position="93"/>
        <end position="125"/>
    </location>
</feature>
<name>A0A7M7LW60_STRPU</name>
<dbReference type="InterPro" id="IPR026721">
    <property type="entry name" value="TMEM18"/>
</dbReference>
<accession>A0A7M7LW60</accession>
<dbReference type="PANTHER" id="PTHR22593">
    <property type="entry name" value="TRANSMEMBRANE PROTEIN 18"/>
    <property type="match status" value="1"/>
</dbReference>
<dbReference type="OrthoDB" id="411535at2759"/>
<evidence type="ECO:0000256" key="4">
    <source>
        <dbReference type="ARBA" id="ARBA00014253"/>
    </source>
</evidence>
<evidence type="ECO:0000256" key="12">
    <source>
        <dbReference type="SAM" id="Phobius"/>
    </source>
</evidence>
<evidence type="ECO:0000256" key="9">
    <source>
        <dbReference type="ARBA" id="ARBA00023136"/>
    </source>
</evidence>
<keyword evidence="10" id="KW-0539">Nucleus</keyword>
<evidence type="ECO:0000313" key="13">
    <source>
        <dbReference type="EnsemblMetazoa" id="XP_011673944"/>
    </source>
</evidence>
<keyword evidence="8" id="KW-0238">DNA-binding</keyword>
<evidence type="ECO:0000256" key="5">
    <source>
        <dbReference type="ARBA" id="ARBA00022692"/>
    </source>
</evidence>
<evidence type="ECO:0000256" key="1">
    <source>
        <dbReference type="ARBA" id="ARBA00004126"/>
    </source>
</evidence>
<reference evidence="13" key="2">
    <citation type="submission" date="2021-01" db="UniProtKB">
        <authorList>
            <consortium name="EnsemblMetazoa"/>
        </authorList>
    </citation>
    <scope>IDENTIFICATION</scope>
</reference>
<dbReference type="InParanoid" id="A0A7M7LW60"/>
<evidence type="ECO:0000313" key="14">
    <source>
        <dbReference type="Proteomes" id="UP000007110"/>
    </source>
</evidence>
<evidence type="ECO:0000256" key="2">
    <source>
        <dbReference type="ARBA" id="ARBA00004127"/>
    </source>
</evidence>
<comment type="similarity">
    <text evidence="3">Belongs to the TMEM18 family.</text>
</comment>
<dbReference type="GO" id="GO:0031965">
    <property type="term" value="C:nuclear membrane"/>
    <property type="evidence" value="ECO:0007669"/>
    <property type="project" value="UniProtKB-SubCell"/>
</dbReference>
<comment type="subcellular location">
    <subcellularLocation>
        <location evidence="2">Endomembrane system</location>
        <topology evidence="2">Multi-pass membrane protein</topology>
    </subcellularLocation>
    <subcellularLocation>
        <location evidence="1">Nucleus membrane</location>
    </subcellularLocation>
</comment>
<dbReference type="FunCoup" id="A0A7M7LW60">
    <property type="interactions" value="652"/>
</dbReference>
<dbReference type="RefSeq" id="XP_011673944.1">
    <property type="nucleotide sequence ID" value="XM_011675642.2"/>
</dbReference>
<dbReference type="AlphaFoldDB" id="A0A7M7LW60"/>
<feature type="transmembrane region" description="Helical" evidence="12">
    <location>
        <begin position="55"/>
        <end position="73"/>
    </location>
</feature>
<keyword evidence="9 12" id="KW-0472">Membrane</keyword>
<organism evidence="13 14">
    <name type="scientific">Strongylocentrotus purpuratus</name>
    <name type="common">Purple sea urchin</name>
    <dbReference type="NCBI Taxonomy" id="7668"/>
    <lineage>
        <taxon>Eukaryota</taxon>
        <taxon>Metazoa</taxon>
        <taxon>Echinodermata</taxon>
        <taxon>Eleutherozoa</taxon>
        <taxon>Echinozoa</taxon>
        <taxon>Echinoidea</taxon>
        <taxon>Euechinoidea</taxon>
        <taxon>Echinacea</taxon>
        <taxon>Camarodonta</taxon>
        <taxon>Echinidea</taxon>
        <taxon>Strongylocentrotidae</taxon>
        <taxon>Strongylocentrotus</taxon>
    </lineage>
</organism>
<dbReference type="KEGG" id="spu:100891012"/>
<feature type="compositionally biased region" description="Basic and acidic residues" evidence="11">
    <location>
        <begin position="133"/>
        <end position="158"/>
    </location>
</feature>
<dbReference type="GO" id="GO:0003677">
    <property type="term" value="F:DNA binding"/>
    <property type="evidence" value="ECO:0007669"/>
    <property type="project" value="UniProtKB-KW"/>
</dbReference>
<evidence type="ECO:0000256" key="11">
    <source>
        <dbReference type="SAM" id="MobiDB-lite"/>
    </source>
</evidence>
<dbReference type="EnsemblMetazoa" id="XM_011675642">
    <property type="protein sequence ID" value="XP_011673944"/>
    <property type="gene ID" value="LOC100891012"/>
</dbReference>
<sequence>MENDHFNDAIPVGEIDGMWSFVCHIDWTEPWLISLISFHLFCLIITVITRKYNNFQIILFLIMLLMIYLSEYLNQYAAKHYRMFSRLQYFDSGGLFISVVYNVPLLINCLVMICIWLHTAAHMVVSVKRGKLKEKAKSEASEIEDKPVEKDTESKKKD</sequence>
<dbReference type="Proteomes" id="UP000007110">
    <property type="component" value="Unassembled WGS sequence"/>
</dbReference>
<dbReference type="PANTHER" id="PTHR22593:SF2">
    <property type="entry name" value="TRANSMEMBRANE PROTEIN 18"/>
    <property type="match status" value="1"/>
</dbReference>
<keyword evidence="14" id="KW-1185">Reference proteome</keyword>
<dbReference type="RefSeq" id="XP_003725623.1">
    <property type="nucleotide sequence ID" value="XM_003725575.3"/>
</dbReference>
<evidence type="ECO:0000256" key="10">
    <source>
        <dbReference type="ARBA" id="ARBA00023242"/>
    </source>
</evidence>
<feature type="region of interest" description="Disordered" evidence="11">
    <location>
        <begin position="131"/>
        <end position="158"/>
    </location>
</feature>
<evidence type="ECO:0000256" key="8">
    <source>
        <dbReference type="ARBA" id="ARBA00023125"/>
    </source>
</evidence>
<evidence type="ECO:0000256" key="6">
    <source>
        <dbReference type="ARBA" id="ARBA00022989"/>
    </source>
</evidence>
<feature type="transmembrane region" description="Helical" evidence="12">
    <location>
        <begin position="31"/>
        <end position="48"/>
    </location>
</feature>
<evidence type="ECO:0000256" key="7">
    <source>
        <dbReference type="ARBA" id="ARBA00023054"/>
    </source>
</evidence>
<proteinExistence type="inferred from homology"/>
<keyword evidence="7" id="KW-0175">Coiled coil</keyword>